<dbReference type="EnsemblBacteria" id="ABF43380">
    <property type="protein sequence ID" value="ABF43380"/>
    <property type="gene ID" value="Acid345_4380"/>
</dbReference>
<dbReference type="Proteomes" id="UP000002432">
    <property type="component" value="Chromosome"/>
</dbReference>
<feature type="compositionally biased region" description="Low complexity" evidence="4">
    <location>
        <begin position="725"/>
        <end position="735"/>
    </location>
</feature>
<keyword evidence="2 3" id="KW-0802">TPR repeat</keyword>
<name>Q1IIC0_KORVE</name>
<feature type="compositionally biased region" description="Pro residues" evidence="4">
    <location>
        <begin position="713"/>
        <end position="724"/>
    </location>
</feature>
<dbReference type="InterPro" id="IPR051012">
    <property type="entry name" value="CellSynth/LPSAsmb/PSIAsmb"/>
</dbReference>
<dbReference type="PROSITE" id="PS50005">
    <property type="entry name" value="TPR"/>
    <property type="match status" value="4"/>
</dbReference>
<accession>Q1IIC0</accession>
<sequence length="900" mass="98682">MLGFGFNKNKVLANAERYVQQGKLQNAITEYEKITKADPKDLTVLNTIGDLYARVGHVEQATDYFRRVGDRYSSDGFTVKAIAMYKKLTKLNPQAYDCVQRLAELYTQQGLYSDARQQYLVVADQFMRSNQLQDAARIFQRVLELDPENTTMQNKLADLYEKVGNKDEARNMFFRSADSLYARGSLPQADEALGRVLALDPHNSRALMLRGQISMEGGDAAGAITWLEQVADLETNPDGLKELVRAYLKANRLADAERQARTLLIHYKDIWGIAVTVDALMQNGKFLPALKLLDEFADRLVAANDSGTAEMLHNCIGRVKDDATALDLLRKLFIKLGQKAYLNEISELLAHALVQKGDLKRARDIYRELAELEPENPVHAQNYRQLSAKLGDDPLSKPLAKEQANAPMMVEELDSTSAEIEQEWAPDVEAAVRAALTDSELFDSYNLPAKSIAPLEAVLPKAPGDVRLNQRLAGLYRKANRPKDASRCCVILQKMFEHYGHPDRAKEFASLALKYAGQAGIPIPFVDITPWLPEPKAAAPAPAAPATVEHTFEIEVETPAADANLPEFAVAASTNQEIDISDDWETHTDEPVKTVEGAPQELVEEIQFYLGQGMVDEAKVAIKKLEAIAPAFSKLREWKAKLASPAAVQADEDHVLSLDDTQTVAAKPPAEQGMGGFVSDLEDALGDDFNVAGAPAKPAAAAPSKPAAATSRPTPPPPAPPPAVRPQVAAAASAPAPVAEELPAVDLFADPGASDMLGDLFAEFKEDVEEGAADYGDPDTHYNLGMAFKEMGLMDEAIGELQKVCQAVDHGVPFSQAFQAYTWLAHCLIEKGVPDAAYRWYEKALTIAPDQETRTAIHYELGSAYEAAGNRPQALQHFMEVYGVNIDYRDVAERIKGVRS</sequence>
<feature type="repeat" description="TPR" evidence="3">
    <location>
        <begin position="116"/>
        <end position="149"/>
    </location>
</feature>
<evidence type="ECO:0000256" key="1">
    <source>
        <dbReference type="ARBA" id="ARBA00022737"/>
    </source>
</evidence>
<dbReference type="OrthoDB" id="220004at2"/>
<dbReference type="Pfam" id="PF13181">
    <property type="entry name" value="TPR_8"/>
    <property type="match status" value="2"/>
</dbReference>
<proteinExistence type="predicted"/>
<dbReference type="Pfam" id="PF14559">
    <property type="entry name" value="TPR_19"/>
    <property type="match status" value="1"/>
</dbReference>
<evidence type="ECO:0000256" key="4">
    <source>
        <dbReference type="SAM" id="MobiDB-lite"/>
    </source>
</evidence>
<dbReference type="eggNOG" id="COG2956">
    <property type="taxonomic scope" value="Bacteria"/>
</dbReference>
<dbReference type="InterPro" id="IPR019734">
    <property type="entry name" value="TPR_rpt"/>
</dbReference>
<dbReference type="RefSeq" id="WP_011525177.1">
    <property type="nucleotide sequence ID" value="NC_008009.1"/>
</dbReference>
<feature type="repeat" description="TPR" evidence="3">
    <location>
        <begin position="855"/>
        <end position="888"/>
    </location>
</feature>
<dbReference type="eggNOG" id="COG0457">
    <property type="taxonomic scope" value="Bacteria"/>
</dbReference>
<dbReference type="PANTHER" id="PTHR45586">
    <property type="entry name" value="TPR REPEAT-CONTAINING PROTEIN PA4667"/>
    <property type="match status" value="1"/>
</dbReference>
<feature type="compositionally biased region" description="Low complexity" evidence="4">
    <location>
        <begin position="694"/>
        <end position="712"/>
    </location>
</feature>
<evidence type="ECO:0000313" key="5">
    <source>
        <dbReference type="EMBL" id="ABF43380.1"/>
    </source>
</evidence>
<dbReference type="SMART" id="SM00028">
    <property type="entry name" value="TPR"/>
    <property type="match status" value="11"/>
</dbReference>
<dbReference type="AlphaFoldDB" id="Q1IIC0"/>
<organism evidence="5 6">
    <name type="scientific">Koribacter versatilis (strain Ellin345)</name>
    <dbReference type="NCBI Taxonomy" id="204669"/>
    <lineage>
        <taxon>Bacteria</taxon>
        <taxon>Pseudomonadati</taxon>
        <taxon>Acidobacteriota</taxon>
        <taxon>Terriglobia</taxon>
        <taxon>Terriglobales</taxon>
        <taxon>Candidatus Korobacteraceae</taxon>
        <taxon>Candidatus Korobacter</taxon>
    </lineage>
</organism>
<dbReference type="STRING" id="204669.Acid345_4380"/>
<protein>
    <submittedName>
        <fullName evidence="5">Tetratricopeptide repeat protein</fullName>
    </submittedName>
</protein>
<dbReference type="SUPFAM" id="SSF48452">
    <property type="entry name" value="TPR-like"/>
    <property type="match status" value="3"/>
</dbReference>
<dbReference type="InterPro" id="IPR011990">
    <property type="entry name" value="TPR-like_helical_dom_sf"/>
</dbReference>
<dbReference type="EMBL" id="CP000360">
    <property type="protein sequence ID" value="ABF43380.1"/>
    <property type="molecule type" value="Genomic_DNA"/>
</dbReference>
<dbReference type="HOGENOM" id="CLU_367920_0_0_0"/>
<dbReference type="Gene3D" id="1.25.40.10">
    <property type="entry name" value="Tetratricopeptide repeat domain"/>
    <property type="match status" value="6"/>
</dbReference>
<evidence type="ECO:0000313" key="6">
    <source>
        <dbReference type="Proteomes" id="UP000002432"/>
    </source>
</evidence>
<feature type="repeat" description="TPR" evidence="3">
    <location>
        <begin position="343"/>
        <end position="376"/>
    </location>
</feature>
<evidence type="ECO:0000256" key="3">
    <source>
        <dbReference type="PROSITE-ProRule" id="PRU00339"/>
    </source>
</evidence>
<keyword evidence="1" id="KW-0677">Repeat</keyword>
<gene>
    <name evidence="5" type="ordered locus">Acid345_4380</name>
</gene>
<dbReference type="KEGG" id="aba:Acid345_4380"/>
<feature type="repeat" description="TPR" evidence="3">
    <location>
        <begin position="818"/>
        <end position="851"/>
    </location>
</feature>
<reference evidence="5 6" key="1">
    <citation type="journal article" date="2009" name="Appl. Environ. Microbiol.">
        <title>Three genomes from the phylum Acidobacteria provide insight into the lifestyles of these microorganisms in soils.</title>
        <authorList>
            <person name="Ward N.L."/>
            <person name="Challacombe J.F."/>
            <person name="Janssen P.H."/>
            <person name="Henrissat B."/>
            <person name="Coutinho P.M."/>
            <person name="Wu M."/>
            <person name="Xie G."/>
            <person name="Haft D.H."/>
            <person name="Sait M."/>
            <person name="Badger J."/>
            <person name="Barabote R.D."/>
            <person name="Bradley B."/>
            <person name="Brettin T.S."/>
            <person name="Brinkac L.M."/>
            <person name="Bruce D."/>
            <person name="Creasy T."/>
            <person name="Daugherty S.C."/>
            <person name="Davidsen T.M."/>
            <person name="DeBoy R.T."/>
            <person name="Detter J.C."/>
            <person name="Dodson R.J."/>
            <person name="Durkin A.S."/>
            <person name="Ganapathy A."/>
            <person name="Gwinn-Giglio M."/>
            <person name="Han C.S."/>
            <person name="Khouri H."/>
            <person name="Kiss H."/>
            <person name="Kothari S.P."/>
            <person name="Madupu R."/>
            <person name="Nelson K.E."/>
            <person name="Nelson W.C."/>
            <person name="Paulsen I."/>
            <person name="Penn K."/>
            <person name="Ren Q."/>
            <person name="Rosovitz M.J."/>
            <person name="Selengut J.D."/>
            <person name="Shrivastava S."/>
            <person name="Sullivan S.A."/>
            <person name="Tapia R."/>
            <person name="Thompson L.S."/>
            <person name="Watkins K.L."/>
            <person name="Yang Q."/>
            <person name="Yu C."/>
            <person name="Zafar N."/>
            <person name="Zhou L."/>
            <person name="Kuske C.R."/>
        </authorList>
    </citation>
    <scope>NUCLEOTIDE SEQUENCE [LARGE SCALE GENOMIC DNA]</scope>
    <source>
        <strain evidence="5 6">Ellin345</strain>
    </source>
</reference>
<keyword evidence="6" id="KW-1185">Reference proteome</keyword>
<dbReference type="Pfam" id="PF13432">
    <property type="entry name" value="TPR_16"/>
    <property type="match status" value="2"/>
</dbReference>
<evidence type="ECO:0000256" key="2">
    <source>
        <dbReference type="ARBA" id="ARBA00022803"/>
    </source>
</evidence>
<dbReference type="PANTHER" id="PTHR45586:SF1">
    <property type="entry name" value="LIPOPOLYSACCHARIDE ASSEMBLY PROTEIN B"/>
    <property type="match status" value="1"/>
</dbReference>
<feature type="region of interest" description="Disordered" evidence="4">
    <location>
        <begin position="689"/>
        <end position="735"/>
    </location>
</feature>